<evidence type="ECO:0000256" key="2">
    <source>
        <dbReference type="ARBA" id="ARBA00023002"/>
    </source>
</evidence>
<accession>K0YLL3</accession>
<reference evidence="4 5" key="1">
    <citation type="submission" date="2012-08" db="EMBL/GenBank/DDBJ databases">
        <title>The Genome Sequence of Slackia piriformis YIT 12062.</title>
        <authorList>
            <consortium name="The Broad Institute Genome Sequencing Platform"/>
            <person name="Earl A."/>
            <person name="Ward D."/>
            <person name="Feldgarden M."/>
            <person name="Gevers D."/>
            <person name="Morotomi M."/>
            <person name="Walker B."/>
            <person name="Young S.K."/>
            <person name="Zeng Q."/>
            <person name="Gargeya S."/>
            <person name="Fitzgerald M."/>
            <person name="Haas B."/>
            <person name="Abouelleil A."/>
            <person name="Alvarado L."/>
            <person name="Arachchi H.M."/>
            <person name="Berlin A.M."/>
            <person name="Chapman S.B."/>
            <person name="Goldberg J."/>
            <person name="Griggs A."/>
            <person name="Gujja S."/>
            <person name="Hansen M."/>
            <person name="Howarth C."/>
            <person name="Imamovic A."/>
            <person name="Larimer J."/>
            <person name="McCowen C."/>
            <person name="Montmayeur A."/>
            <person name="Murphy C."/>
            <person name="Neiman D."/>
            <person name="Pearson M."/>
            <person name="Priest M."/>
            <person name="Roberts A."/>
            <person name="Saif S."/>
            <person name="Shea T."/>
            <person name="Sisk P."/>
            <person name="Sykes S."/>
            <person name="Wortman J."/>
            <person name="Nusbaum C."/>
            <person name="Birren B."/>
        </authorList>
    </citation>
    <scope>NUCLEOTIDE SEQUENCE [LARGE SCALE GENOMIC DNA]</scope>
    <source>
        <strain evidence="4 5">YIT 12062</strain>
    </source>
</reference>
<gene>
    <name evidence="4" type="ORF">HMPREF9451_00706</name>
</gene>
<dbReference type="Gene3D" id="1.10.3660.10">
    <property type="entry name" value="6-phosphogluconate dehydrogenase C-terminal like domain"/>
    <property type="match status" value="1"/>
</dbReference>
<keyword evidence="2" id="KW-0560">Oxidoreductase</keyword>
<dbReference type="InterPro" id="IPR008927">
    <property type="entry name" value="6-PGluconate_DH-like_C_sf"/>
</dbReference>
<dbReference type="InParanoid" id="K0YLL3"/>
<dbReference type="eggNOG" id="COG0287">
    <property type="taxonomic scope" value="Bacteria"/>
</dbReference>
<dbReference type="PANTHER" id="PTHR21363">
    <property type="entry name" value="PREPHENATE DEHYDROGENASE"/>
    <property type="match status" value="1"/>
</dbReference>
<dbReference type="SUPFAM" id="SSF51735">
    <property type="entry name" value="NAD(P)-binding Rossmann-fold domains"/>
    <property type="match status" value="1"/>
</dbReference>
<sequence length="327" mass="35049">MPRTSFVVPFASCETNTVDTRPLLVNQNGFDAASIGNPPASLRHIGVVGLGLIGGSFAKAYADAGLQVYGADIDERSLAAATAEGSIVSALDDKTVGECDLILIALYPQATVDWLREMAPRISKDALVIDCGGVKRSICPDCFALAERHGFTFLGGHPMAGTHRSGFRAARSDLYAGSPMVLVPPPIYDPSVIARAQEALSVVGFGSFSVTTPEMHDRLIAYTSQLAHIVSSAFVKSPTSQKHRGFSAGSYKDLTRVAEMNAPMWTELFLDNADNLVEELDSVVEQLRLYREALASHDEETLKALIEEGSVAKLKADGRFADAEVIM</sequence>
<keyword evidence="5" id="KW-1185">Reference proteome</keyword>
<evidence type="ECO:0000256" key="1">
    <source>
        <dbReference type="ARBA" id="ARBA00007964"/>
    </source>
</evidence>
<feature type="domain" description="Prephenate/arogenate dehydrogenase" evidence="3">
    <location>
        <begin position="43"/>
        <end position="324"/>
    </location>
</feature>
<dbReference type="HOGENOM" id="CLU_055968_2_0_11"/>
<dbReference type="InterPro" id="IPR050812">
    <property type="entry name" value="Preph/Arog_dehydrog"/>
</dbReference>
<dbReference type="PROSITE" id="PS51176">
    <property type="entry name" value="PDH_ADH"/>
    <property type="match status" value="1"/>
</dbReference>
<comment type="caution">
    <text evidence="4">The sequence shown here is derived from an EMBL/GenBank/DDBJ whole genome shotgun (WGS) entry which is preliminary data.</text>
</comment>
<dbReference type="EMBL" id="ADMD01000002">
    <property type="protein sequence ID" value="EJZ84396.1"/>
    <property type="molecule type" value="Genomic_DNA"/>
</dbReference>
<protein>
    <recommendedName>
        <fullName evidence="3">Prephenate/arogenate dehydrogenase domain-containing protein</fullName>
    </recommendedName>
</protein>
<dbReference type="InterPro" id="IPR046825">
    <property type="entry name" value="PDH_C"/>
</dbReference>
<dbReference type="SUPFAM" id="SSF48179">
    <property type="entry name" value="6-phosphogluconate dehydrogenase C-terminal domain-like"/>
    <property type="match status" value="1"/>
</dbReference>
<evidence type="ECO:0000313" key="5">
    <source>
        <dbReference type="Proteomes" id="UP000006069"/>
    </source>
</evidence>
<name>K0YLL3_9ACTN</name>
<dbReference type="InterPro" id="IPR036291">
    <property type="entry name" value="NAD(P)-bd_dom_sf"/>
</dbReference>
<dbReference type="OrthoDB" id="9802008at2"/>
<dbReference type="PATRIC" id="fig|742818.3.peg.759"/>
<dbReference type="GO" id="GO:0004665">
    <property type="term" value="F:prephenate dehydrogenase (NADP+) activity"/>
    <property type="evidence" value="ECO:0007669"/>
    <property type="project" value="InterPro"/>
</dbReference>
<dbReference type="Pfam" id="PF02153">
    <property type="entry name" value="PDH_N"/>
    <property type="match status" value="1"/>
</dbReference>
<organism evidence="4 5">
    <name type="scientific">Slackia piriformis YIT 12062</name>
    <dbReference type="NCBI Taxonomy" id="742818"/>
    <lineage>
        <taxon>Bacteria</taxon>
        <taxon>Bacillati</taxon>
        <taxon>Actinomycetota</taxon>
        <taxon>Coriobacteriia</taxon>
        <taxon>Eggerthellales</taxon>
        <taxon>Eggerthellaceae</taxon>
        <taxon>Slackia</taxon>
    </lineage>
</organism>
<dbReference type="GO" id="GO:0008977">
    <property type="term" value="F:prephenate dehydrogenase (NAD+) activity"/>
    <property type="evidence" value="ECO:0007669"/>
    <property type="project" value="InterPro"/>
</dbReference>
<proteinExistence type="inferred from homology"/>
<dbReference type="GO" id="GO:0070403">
    <property type="term" value="F:NAD+ binding"/>
    <property type="evidence" value="ECO:0007669"/>
    <property type="project" value="InterPro"/>
</dbReference>
<dbReference type="Proteomes" id="UP000006069">
    <property type="component" value="Unassembled WGS sequence"/>
</dbReference>
<evidence type="ECO:0000259" key="3">
    <source>
        <dbReference type="PROSITE" id="PS51176"/>
    </source>
</evidence>
<dbReference type="Gene3D" id="3.40.50.720">
    <property type="entry name" value="NAD(P)-binding Rossmann-like Domain"/>
    <property type="match status" value="1"/>
</dbReference>
<dbReference type="AlphaFoldDB" id="K0YLL3"/>
<dbReference type="Pfam" id="PF20463">
    <property type="entry name" value="PDH_C"/>
    <property type="match status" value="1"/>
</dbReference>
<dbReference type="GO" id="GO:0006571">
    <property type="term" value="P:tyrosine biosynthetic process"/>
    <property type="evidence" value="ECO:0007669"/>
    <property type="project" value="InterPro"/>
</dbReference>
<comment type="similarity">
    <text evidence="1">Belongs to the prephenate/arogenate dehydrogenase family.</text>
</comment>
<dbReference type="PANTHER" id="PTHR21363:SF0">
    <property type="entry name" value="PREPHENATE DEHYDROGENASE [NADP(+)]"/>
    <property type="match status" value="1"/>
</dbReference>
<dbReference type="InterPro" id="IPR046826">
    <property type="entry name" value="PDH_N"/>
</dbReference>
<dbReference type="RefSeq" id="WP_009138934.1">
    <property type="nucleotide sequence ID" value="NZ_JH815198.1"/>
</dbReference>
<evidence type="ECO:0000313" key="4">
    <source>
        <dbReference type="EMBL" id="EJZ84396.1"/>
    </source>
</evidence>
<dbReference type="FunCoup" id="K0YLL3">
    <property type="interactions" value="66"/>
</dbReference>
<dbReference type="InterPro" id="IPR003099">
    <property type="entry name" value="Prephen_DH"/>
</dbReference>